<evidence type="ECO:0000313" key="3">
    <source>
        <dbReference type="Proteomes" id="UP000190637"/>
    </source>
</evidence>
<feature type="region of interest" description="Disordered" evidence="1">
    <location>
        <begin position="13"/>
        <end position="48"/>
    </location>
</feature>
<name>A0A1T4T9E6_9ACTN</name>
<feature type="compositionally biased region" description="Basic residues" evidence="1">
    <location>
        <begin position="23"/>
        <end position="39"/>
    </location>
</feature>
<organism evidence="2 3">
    <name type="scientific">Marinactinospora thermotolerans DSM 45154</name>
    <dbReference type="NCBI Taxonomy" id="1122192"/>
    <lineage>
        <taxon>Bacteria</taxon>
        <taxon>Bacillati</taxon>
        <taxon>Actinomycetota</taxon>
        <taxon>Actinomycetes</taxon>
        <taxon>Streptosporangiales</taxon>
        <taxon>Nocardiopsidaceae</taxon>
        <taxon>Marinactinospora</taxon>
    </lineage>
</organism>
<gene>
    <name evidence="2" type="ORF">SAMN02745673_04668</name>
</gene>
<keyword evidence="3" id="KW-1185">Reference proteome</keyword>
<reference evidence="2 3" key="1">
    <citation type="submission" date="2017-02" db="EMBL/GenBank/DDBJ databases">
        <authorList>
            <person name="Peterson S.W."/>
        </authorList>
    </citation>
    <scope>NUCLEOTIDE SEQUENCE [LARGE SCALE GENOMIC DNA]</scope>
    <source>
        <strain evidence="2 3">DSM 45154</strain>
    </source>
</reference>
<accession>A0A1T4T9E6</accession>
<sequence length="64" mass="7478">MSALDRLVGQARRALRTGAAPRPRGRTRPYPRAGRPARRRSPENELRRAVGLLRRFTARRPRRY</sequence>
<dbReference type="AlphaFoldDB" id="A0A1T4T9E6"/>
<protein>
    <submittedName>
        <fullName evidence="2">Uncharacterized protein</fullName>
    </submittedName>
</protein>
<dbReference type="EMBL" id="FUWS01000016">
    <property type="protein sequence ID" value="SKA37003.1"/>
    <property type="molecule type" value="Genomic_DNA"/>
</dbReference>
<dbReference type="Proteomes" id="UP000190637">
    <property type="component" value="Unassembled WGS sequence"/>
</dbReference>
<evidence type="ECO:0000313" key="2">
    <source>
        <dbReference type="EMBL" id="SKA37003.1"/>
    </source>
</evidence>
<dbReference type="RefSeq" id="WP_078763886.1">
    <property type="nucleotide sequence ID" value="NZ_FUWS01000016.1"/>
</dbReference>
<evidence type="ECO:0000256" key="1">
    <source>
        <dbReference type="SAM" id="MobiDB-lite"/>
    </source>
</evidence>
<proteinExistence type="predicted"/>